<gene>
    <name evidence="2" type="ORF">FRACYDRAFT_269630</name>
</gene>
<keyword evidence="3" id="KW-1185">Reference proteome</keyword>
<evidence type="ECO:0000313" key="3">
    <source>
        <dbReference type="Proteomes" id="UP000095751"/>
    </source>
</evidence>
<evidence type="ECO:0000313" key="2">
    <source>
        <dbReference type="EMBL" id="OEU14652.1"/>
    </source>
</evidence>
<proteinExistence type="predicted"/>
<dbReference type="AlphaFoldDB" id="A0A1E7F909"/>
<dbReference type="Proteomes" id="UP000095751">
    <property type="component" value="Unassembled WGS sequence"/>
</dbReference>
<dbReference type="EMBL" id="KV784360">
    <property type="protein sequence ID" value="OEU14652.1"/>
    <property type="molecule type" value="Genomic_DNA"/>
</dbReference>
<sequence length="237" mass="26754">MSDLAPFVATILRDQVVSDLQEENRILKERLRAAQKVQIVSGTGRDEGNGNNNNNNSNDDDDDEDKDEIIRFAEGQLENGNFQNSGRLFEIPLNVQHQPCPIEKLKNVRICLGGFHNGYINRGFGAFFGDYEDGTDTSIIIHSFGGQGERRMWVSFTVNNWPRERYLLLVNAEIEAQLNELELMEFIIERLPELYPDATITFHDVSLLSHGNQDAIQNLPSSLLARLTVGLDAYNSV</sequence>
<dbReference type="InParanoid" id="A0A1E7F909"/>
<reference evidence="2 3" key="1">
    <citation type="submission" date="2016-09" db="EMBL/GenBank/DDBJ databases">
        <title>Extensive genetic diversity and differential bi-allelic expression allows diatom success in the polar Southern Ocean.</title>
        <authorList>
            <consortium name="DOE Joint Genome Institute"/>
            <person name="Mock T."/>
            <person name="Otillar R.P."/>
            <person name="Strauss J."/>
            <person name="Dupont C."/>
            <person name="Frickenhaus S."/>
            <person name="Maumus F."/>
            <person name="Mcmullan M."/>
            <person name="Sanges R."/>
            <person name="Schmutz J."/>
            <person name="Toseland A."/>
            <person name="Valas R."/>
            <person name="Veluchamy A."/>
            <person name="Ward B.J."/>
            <person name="Allen A."/>
            <person name="Barry K."/>
            <person name="Falciatore A."/>
            <person name="Ferrante M."/>
            <person name="Fortunato A.E."/>
            <person name="Gloeckner G."/>
            <person name="Gruber A."/>
            <person name="Hipkin R."/>
            <person name="Janech M."/>
            <person name="Kroth P."/>
            <person name="Leese F."/>
            <person name="Lindquist E."/>
            <person name="Lyon B.R."/>
            <person name="Martin J."/>
            <person name="Mayer C."/>
            <person name="Parker M."/>
            <person name="Quesneville H."/>
            <person name="Raymond J."/>
            <person name="Uhlig C."/>
            <person name="Valentin K.U."/>
            <person name="Worden A.Z."/>
            <person name="Armbrust E.V."/>
            <person name="Bowler C."/>
            <person name="Green B."/>
            <person name="Moulton V."/>
            <person name="Van Oosterhout C."/>
            <person name="Grigoriev I."/>
        </authorList>
    </citation>
    <scope>NUCLEOTIDE SEQUENCE [LARGE SCALE GENOMIC DNA]</scope>
    <source>
        <strain evidence="2 3">CCMP1102</strain>
    </source>
</reference>
<organism evidence="2 3">
    <name type="scientific">Fragilariopsis cylindrus CCMP1102</name>
    <dbReference type="NCBI Taxonomy" id="635003"/>
    <lineage>
        <taxon>Eukaryota</taxon>
        <taxon>Sar</taxon>
        <taxon>Stramenopiles</taxon>
        <taxon>Ochrophyta</taxon>
        <taxon>Bacillariophyta</taxon>
        <taxon>Bacillariophyceae</taxon>
        <taxon>Bacillariophycidae</taxon>
        <taxon>Bacillariales</taxon>
        <taxon>Bacillariaceae</taxon>
        <taxon>Fragilariopsis</taxon>
    </lineage>
</organism>
<name>A0A1E7F909_9STRA</name>
<accession>A0A1E7F909</accession>
<feature type="region of interest" description="Disordered" evidence="1">
    <location>
        <begin position="39"/>
        <end position="64"/>
    </location>
</feature>
<protein>
    <submittedName>
        <fullName evidence="2">Uncharacterized protein</fullName>
    </submittedName>
</protein>
<dbReference type="KEGG" id="fcy:FRACYDRAFT_269630"/>
<evidence type="ECO:0000256" key="1">
    <source>
        <dbReference type="SAM" id="MobiDB-lite"/>
    </source>
</evidence>